<feature type="domain" description="FAD-binding" evidence="4">
    <location>
        <begin position="7"/>
        <end position="368"/>
    </location>
</feature>
<evidence type="ECO:0000259" key="5">
    <source>
        <dbReference type="Pfam" id="PF06985"/>
    </source>
</evidence>
<dbReference type="PANTHER" id="PTHR43004">
    <property type="entry name" value="TRK SYSTEM POTASSIUM UPTAKE PROTEIN"/>
    <property type="match status" value="1"/>
</dbReference>
<dbReference type="InterPro" id="IPR036188">
    <property type="entry name" value="FAD/NAD-bd_sf"/>
</dbReference>
<dbReference type="Pfam" id="PF01494">
    <property type="entry name" value="FAD_binding_3"/>
    <property type="match status" value="1"/>
</dbReference>
<keyword evidence="2" id="KW-0274">FAD</keyword>
<evidence type="ECO:0000313" key="7">
    <source>
        <dbReference type="Proteomes" id="UP000663297"/>
    </source>
</evidence>
<name>A0A7S8DFT1_FUSCU</name>
<dbReference type="Proteomes" id="UP000663297">
    <property type="component" value="Chromosome 4"/>
</dbReference>
<dbReference type="PRINTS" id="PR00420">
    <property type="entry name" value="RNGMNOXGNASE"/>
</dbReference>
<evidence type="ECO:0000259" key="4">
    <source>
        <dbReference type="Pfam" id="PF01494"/>
    </source>
</evidence>
<evidence type="ECO:0000256" key="3">
    <source>
        <dbReference type="ARBA" id="ARBA00023002"/>
    </source>
</evidence>
<dbReference type="AlphaFoldDB" id="A0A7S8DFT1"/>
<keyword evidence="1" id="KW-0285">Flavoprotein</keyword>
<dbReference type="Gene3D" id="3.50.50.60">
    <property type="entry name" value="FAD/NAD(P)-binding domain"/>
    <property type="match status" value="1"/>
</dbReference>
<dbReference type="PANTHER" id="PTHR43004:SF8">
    <property type="entry name" value="FAD-BINDING DOMAIN-CONTAINING PROTEIN-RELATED"/>
    <property type="match status" value="1"/>
</dbReference>
<dbReference type="GO" id="GO:0016709">
    <property type="term" value="F:oxidoreductase activity, acting on paired donors, with incorporation or reduction of molecular oxygen, NAD(P)H as one donor, and incorporation of one atom of oxygen"/>
    <property type="evidence" value="ECO:0007669"/>
    <property type="project" value="UniProtKB-ARBA"/>
</dbReference>
<evidence type="ECO:0008006" key="8">
    <source>
        <dbReference type="Google" id="ProtNLM"/>
    </source>
</evidence>
<dbReference type="SUPFAM" id="SSF51905">
    <property type="entry name" value="FAD/NAD(P)-binding domain"/>
    <property type="match status" value="1"/>
</dbReference>
<organism evidence="6 7">
    <name type="scientific">Fusarium culmorum</name>
    <dbReference type="NCBI Taxonomy" id="5516"/>
    <lineage>
        <taxon>Eukaryota</taxon>
        <taxon>Fungi</taxon>
        <taxon>Dikarya</taxon>
        <taxon>Ascomycota</taxon>
        <taxon>Pezizomycotina</taxon>
        <taxon>Sordariomycetes</taxon>
        <taxon>Hypocreomycetidae</taxon>
        <taxon>Hypocreales</taxon>
        <taxon>Nectriaceae</taxon>
        <taxon>Fusarium</taxon>
    </lineage>
</organism>
<dbReference type="GO" id="GO:0071949">
    <property type="term" value="F:FAD binding"/>
    <property type="evidence" value="ECO:0007669"/>
    <property type="project" value="InterPro"/>
</dbReference>
<accession>A0A7S8DFT1</accession>
<dbReference type="EMBL" id="CP064750">
    <property type="protein sequence ID" value="QPC67788.1"/>
    <property type="molecule type" value="Genomic_DNA"/>
</dbReference>
<sequence>MTTPTDLPVLIIGAGPSGATLAMLLARQGVKSLAISKHRGSANTPRAHIFNQRAMEVLRDARLEDVLRDIATPVTDMQHTSWLSKLNGEEYGRLWAWGNKPEQKGDYEASSPCVMSDIPQSVLEPILVDQAGKIGAEFRFFTEFVRFEQCPDGVKTTLKDRESGKEYIVTSQYLIGADGARSLVMGQLGIPIIGKQINSAFNVHIRADLTKYIAHRPGSLNWVLNTEAPDWSAVGNFRMVKPWTEFVVSMHPATKDPNSFQPTKETLLERLYQMVGTRDVEIEILSYFSWSINDQVAERWQDGRVLCIGDATHRHPPINGLGSNTCLSDAFNLAWKLAYVIQDKAAPELLDTLTPERKPVGDAIVRRANDGMEAHRKLWAVLGLDAESRHQATALLESASPEGVEKRAALRDAIEGTEDEVQALGIQMNQVYANSGSRALVIEPGDEEPDFSGINNIRQVKVTTYPGYHLPHVWVAADSLSQRISTLDLAGRGDFVLFTGIGGDKWISAAKDITSRGSLTVRGYSIGFHCHYMDCYRDWAKNYEELQEFALLGCAGCTILHEAWAWCIPDDELCTKALIAFNIDKSKMYFHLFTDYVFDVDIFTLPGAQDCVQLVYATNVRYVCLSHCWGGTRSKYLTTRENISANESRIPLLELPKKFQDAFYITKALGIRYLWIDTFCIIQEDEKDWETQASLMAAIYENTYITIAAGASDDDDGGFFSEPGEGYTKPHKFHLSIDGIDHELYVRNAVPHPERLLAKGYLCFGHNEIFWECQEDVSCSCTIADGPFNPCDGKPKFRGCEPLKYQCSLLNNLSSSELGILWRDLVEEYSGRDLTKPSDKLPALAGLAEKFQRVLKSPFLAGLWEKNLRADLAWHTSGNDASFGRVRKGPSWTWAAACESRIRWPSIQLHKTFQVNRTSIHGGSQGFKLHDYAEGSHLSIHGLIHHVSIQINDETDDLEEACPLLRRCQVVEWIRNHSEHSQQLVRGPGSLVESLEQEPRDEATEVDGNEKQTNYGTVYADYRFWEKEEDLRETLKHIYFLLLGTENDTGPLWIDGMIIKPRRDRGMSLRSVTKELVGFGTVL</sequence>
<proteinExistence type="predicted"/>
<keyword evidence="3" id="KW-0560">Oxidoreductase</keyword>
<dbReference type="Pfam" id="PF06985">
    <property type="entry name" value="HET"/>
    <property type="match status" value="1"/>
</dbReference>
<evidence type="ECO:0000313" key="6">
    <source>
        <dbReference type="EMBL" id="QPC67788.1"/>
    </source>
</evidence>
<feature type="domain" description="Heterokaryon incompatibility" evidence="5">
    <location>
        <begin position="622"/>
        <end position="719"/>
    </location>
</feature>
<evidence type="ECO:0000256" key="2">
    <source>
        <dbReference type="ARBA" id="ARBA00022827"/>
    </source>
</evidence>
<dbReference type="InterPro" id="IPR050641">
    <property type="entry name" value="RIFMO-like"/>
</dbReference>
<protein>
    <recommendedName>
        <fullName evidence="8">2,4-dichlorophenol 6-monooxygenase</fullName>
    </recommendedName>
</protein>
<dbReference type="Gene3D" id="3.30.9.10">
    <property type="entry name" value="D-Amino Acid Oxidase, subunit A, domain 2"/>
    <property type="match status" value="1"/>
</dbReference>
<gene>
    <name evidence="6" type="ORF">HYE67_010019</name>
</gene>
<dbReference type="Gene3D" id="3.40.30.120">
    <property type="match status" value="1"/>
</dbReference>
<reference evidence="6" key="1">
    <citation type="submission" date="2020-11" db="EMBL/GenBank/DDBJ databases">
        <title>The chromosome-scale genome resource for two endophytic Fusarium species: F. culmorum and F. pseudograminearum.</title>
        <authorList>
            <person name="Yuan Z."/>
        </authorList>
    </citation>
    <scope>NUCLEOTIDE SEQUENCE</scope>
    <source>
        <strain evidence="6">Class2-1B</strain>
    </source>
</reference>
<dbReference type="InterPro" id="IPR002938">
    <property type="entry name" value="FAD-bd"/>
</dbReference>
<evidence type="ECO:0000256" key="1">
    <source>
        <dbReference type="ARBA" id="ARBA00022630"/>
    </source>
</evidence>
<dbReference type="InterPro" id="IPR010730">
    <property type="entry name" value="HET"/>
</dbReference>